<evidence type="ECO:0000313" key="16">
    <source>
        <dbReference type="EMBL" id="KAB7507568.1"/>
    </source>
</evidence>
<dbReference type="PANTHER" id="PTHR24300">
    <property type="entry name" value="CYTOCHROME P450 508A4-RELATED"/>
    <property type="match status" value="1"/>
</dbReference>
<evidence type="ECO:0000256" key="10">
    <source>
        <dbReference type="ARBA" id="ARBA00023002"/>
    </source>
</evidence>
<dbReference type="InterPro" id="IPR017972">
    <property type="entry name" value="Cyt_P450_CS"/>
</dbReference>
<evidence type="ECO:0000256" key="8">
    <source>
        <dbReference type="ARBA" id="ARBA00022824"/>
    </source>
</evidence>
<evidence type="ECO:0000256" key="5">
    <source>
        <dbReference type="ARBA" id="ARBA00010617"/>
    </source>
</evidence>
<dbReference type="Pfam" id="PF00067">
    <property type="entry name" value="p450"/>
    <property type="match status" value="1"/>
</dbReference>
<dbReference type="InterPro" id="IPR001128">
    <property type="entry name" value="Cyt_P450"/>
</dbReference>
<dbReference type="PRINTS" id="PR00385">
    <property type="entry name" value="P450"/>
</dbReference>
<keyword evidence="6 14" id="KW-0349">Heme</keyword>
<evidence type="ECO:0000313" key="17">
    <source>
        <dbReference type="Proteomes" id="UP000326759"/>
    </source>
</evidence>
<evidence type="ECO:0000256" key="4">
    <source>
        <dbReference type="ARBA" id="ARBA00004406"/>
    </source>
</evidence>
<keyword evidence="13" id="KW-0472">Membrane</keyword>
<dbReference type="GO" id="GO:0006805">
    <property type="term" value="P:xenobiotic metabolic process"/>
    <property type="evidence" value="ECO:0007669"/>
    <property type="project" value="TreeGrafter"/>
</dbReference>
<evidence type="ECO:0000256" key="9">
    <source>
        <dbReference type="ARBA" id="ARBA00022848"/>
    </source>
</evidence>
<dbReference type="OrthoDB" id="1055148at2759"/>
<dbReference type="SUPFAM" id="SSF48264">
    <property type="entry name" value="Cytochrome P450"/>
    <property type="match status" value="1"/>
</dbReference>
<evidence type="ECO:0000256" key="14">
    <source>
        <dbReference type="PIRSR" id="PIRSR602401-1"/>
    </source>
</evidence>
<dbReference type="GO" id="GO:0005789">
    <property type="term" value="C:endoplasmic reticulum membrane"/>
    <property type="evidence" value="ECO:0007669"/>
    <property type="project" value="UniProtKB-SubCell"/>
</dbReference>
<keyword evidence="10 15" id="KW-0560">Oxidoreductase</keyword>
<comment type="similarity">
    <text evidence="5 15">Belongs to the cytochrome P450 family.</text>
</comment>
<sequence length="350" mass="40490">MEKYLGLVFSNGQQWNNIRRFTLRHLRDLGMGKSKMVSAIQYEATELIMEFDDLIIKIQDSLSMLMLIDFFPWLKTILPEPVLHYLTNRKLQVNSANVLKKIIQDRIDEHVETLDVNNPRDFFDDYLIEMEKQKSNPESTMSIRDLIGTTADLFGAGYVTTATAINFSIFYMCKFPHVQKRLRKEVDEVLGNNQAILDDKAKLPYTEAFITESLRFANQTQFSIPRTVTNDTKLGGYTIPKDSIILPTVEEMHSDSKYFDSPKEFRPERFLNDDGKFEPPKIGFLPFGTGRRQCIGESLSRMELLIFLTTLVQHLEFSVPKGETLDITARDFVFFNAPRLEQNILITERS</sequence>
<proteinExistence type="inferred from homology"/>
<keyword evidence="17" id="KW-1185">Reference proteome</keyword>
<evidence type="ECO:0000256" key="12">
    <source>
        <dbReference type="ARBA" id="ARBA00023033"/>
    </source>
</evidence>
<dbReference type="EMBL" id="SEYY01000298">
    <property type="protein sequence ID" value="KAB7507568.1"/>
    <property type="molecule type" value="Genomic_DNA"/>
</dbReference>
<feature type="binding site" description="axial binding residue" evidence="14">
    <location>
        <position position="294"/>
    </location>
    <ligand>
        <name>heme</name>
        <dbReference type="ChEBI" id="CHEBI:30413"/>
    </ligand>
    <ligandPart>
        <name>Fe</name>
        <dbReference type="ChEBI" id="CHEBI:18248"/>
    </ligandPart>
</feature>
<dbReference type="PROSITE" id="PS00086">
    <property type="entry name" value="CYTOCHROME_P450"/>
    <property type="match status" value="1"/>
</dbReference>
<comment type="subcellular location">
    <subcellularLocation>
        <location evidence="4">Endoplasmic reticulum membrane</location>
        <topology evidence="4">Peripheral membrane protein</topology>
    </subcellularLocation>
    <subcellularLocation>
        <location evidence="3">Microsome membrane</location>
        <topology evidence="3">Peripheral membrane protein</topology>
    </subcellularLocation>
</comment>
<evidence type="ECO:0000256" key="15">
    <source>
        <dbReference type="RuleBase" id="RU000461"/>
    </source>
</evidence>
<evidence type="ECO:0000256" key="2">
    <source>
        <dbReference type="ARBA" id="ARBA00003690"/>
    </source>
</evidence>
<comment type="cofactor">
    <cofactor evidence="1 14">
        <name>heme</name>
        <dbReference type="ChEBI" id="CHEBI:30413"/>
    </cofactor>
</comment>
<keyword evidence="9" id="KW-0492">Microsome</keyword>
<dbReference type="FunFam" id="1.10.630.10:FF:000238">
    <property type="entry name" value="Cytochrome P450 2A6"/>
    <property type="match status" value="1"/>
</dbReference>
<name>A0A5N5TN27_9CRUS</name>
<dbReference type="InterPro" id="IPR036396">
    <property type="entry name" value="Cyt_P450_sf"/>
</dbReference>
<dbReference type="GO" id="GO:0005506">
    <property type="term" value="F:iron ion binding"/>
    <property type="evidence" value="ECO:0007669"/>
    <property type="project" value="InterPro"/>
</dbReference>
<evidence type="ECO:0000256" key="13">
    <source>
        <dbReference type="ARBA" id="ARBA00023136"/>
    </source>
</evidence>
<dbReference type="GO" id="GO:0016712">
    <property type="term" value="F:oxidoreductase activity, acting on paired donors, with incorporation or reduction of molecular oxygen, reduced flavin or flavoprotein as one donor, and incorporation of one atom of oxygen"/>
    <property type="evidence" value="ECO:0007669"/>
    <property type="project" value="TreeGrafter"/>
</dbReference>
<dbReference type="Proteomes" id="UP000326759">
    <property type="component" value="Unassembled WGS sequence"/>
</dbReference>
<dbReference type="InterPro" id="IPR002401">
    <property type="entry name" value="Cyt_P450_E_grp-I"/>
</dbReference>
<dbReference type="InterPro" id="IPR050182">
    <property type="entry name" value="Cytochrome_P450_fam2"/>
</dbReference>
<comment type="function">
    <text evidence="2">May be involved in the metabolism of insect hormones and in the breakdown of synthetic insecticides.</text>
</comment>
<dbReference type="PRINTS" id="PR00463">
    <property type="entry name" value="EP450I"/>
</dbReference>
<dbReference type="AlphaFoldDB" id="A0A5N5TN27"/>
<gene>
    <name evidence="16" type="ORF">Anas_03202</name>
</gene>
<keyword evidence="11 14" id="KW-0408">Iron</keyword>
<dbReference type="PANTHER" id="PTHR24300:SF375">
    <property type="entry name" value="CYTOCHROME P450 FAMILY"/>
    <property type="match status" value="1"/>
</dbReference>
<protein>
    <submittedName>
        <fullName evidence="16">Cytochrome P450 2C42</fullName>
    </submittedName>
</protein>
<accession>A0A5N5TN27</accession>
<keyword evidence="8" id="KW-0256">Endoplasmic reticulum</keyword>
<keyword evidence="7 14" id="KW-0479">Metal-binding</keyword>
<reference evidence="16 17" key="1">
    <citation type="journal article" date="2019" name="PLoS Biol.">
        <title>Sex chromosomes control vertical transmission of feminizing Wolbachia symbionts in an isopod.</title>
        <authorList>
            <person name="Becking T."/>
            <person name="Chebbi M.A."/>
            <person name="Giraud I."/>
            <person name="Moumen B."/>
            <person name="Laverre T."/>
            <person name="Caubet Y."/>
            <person name="Peccoud J."/>
            <person name="Gilbert C."/>
            <person name="Cordaux R."/>
        </authorList>
    </citation>
    <scope>NUCLEOTIDE SEQUENCE [LARGE SCALE GENOMIC DNA]</scope>
    <source>
        <strain evidence="16">ANa2</strain>
        <tissue evidence="16">Whole body excluding digestive tract and cuticle</tissue>
    </source>
</reference>
<dbReference type="GO" id="GO:0006082">
    <property type="term" value="P:organic acid metabolic process"/>
    <property type="evidence" value="ECO:0007669"/>
    <property type="project" value="TreeGrafter"/>
</dbReference>
<dbReference type="Gene3D" id="1.10.630.10">
    <property type="entry name" value="Cytochrome P450"/>
    <property type="match status" value="1"/>
</dbReference>
<dbReference type="GO" id="GO:0020037">
    <property type="term" value="F:heme binding"/>
    <property type="evidence" value="ECO:0007669"/>
    <property type="project" value="InterPro"/>
</dbReference>
<keyword evidence="12 15" id="KW-0503">Monooxygenase</keyword>
<organism evidence="16 17">
    <name type="scientific">Armadillidium nasatum</name>
    <dbReference type="NCBI Taxonomy" id="96803"/>
    <lineage>
        <taxon>Eukaryota</taxon>
        <taxon>Metazoa</taxon>
        <taxon>Ecdysozoa</taxon>
        <taxon>Arthropoda</taxon>
        <taxon>Crustacea</taxon>
        <taxon>Multicrustacea</taxon>
        <taxon>Malacostraca</taxon>
        <taxon>Eumalacostraca</taxon>
        <taxon>Peracarida</taxon>
        <taxon>Isopoda</taxon>
        <taxon>Oniscidea</taxon>
        <taxon>Crinocheta</taxon>
        <taxon>Armadillidiidae</taxon>
        <taxon>Armadillidium</taxon>
    </lineage>
</organism>
<evidence type="ECO:0000256" key="6">
    <source>
        <dbReference type="ARBA" id="ARBA00022617"/>
    </source>
</evidence>
<comment type="caution">
    <text evidence="16">The sequence shown here is derived from an EMBL/GenBank/DDBJ whole genome shotgun (WGS) entry which is preliminary data.</text>
</comment>
<evidence type="ECO:0000256" key="11">
    <source>
        <dbReference type="ARBA" id="ARBA00023004"/>
    </source>
</evidence>
<evidence type="ECO:0000256" key="3">
    <source>
        <dbReference type="ARBA" id="ARBA00004174"/>
    </source>
</evidence>
<evidence type="ECO:0000256" key="7">
    <source>
        <dbReference type="ARBA" id="ARBA00022723"/>
    </source>
</evidence>
<evidence type="ECO:0000256" key="1">
    <source>
        <dbReference type="ARBA" id="ARBA00001971"/>
    </source>
</evidence>